<evidence type="ECO:0000256" key="6">
    <source>
        <dbReference type="ARBA" id="ARBA00022771"/>
    </source>
</evidence>
<reference evidence="13 14" key="1">
    <citation type="submission" date="2016-05" db="EMBL/GenBank/DDBJ databases">
        <title>First whole genome sequencing of Entamoeba histolytica HM1:IMSS-clone-6.</title>
        <authorList>
            <person name="Mukherjee Avik.K."/>
            <person name="Izumyama S."/>
            <person name="Nakada-Tsukui K."/>
            <person name="Nozaki T."/>
        </authorList>
    </citation>
    <scope>NUCLEOTIDE SEQUENCE [LARGE SCALE GENOMIC DNA]</scope>
    <source>
        <strain evidence="13 14">HM1:IMSS clone 6</strain>
    </source>
</reference>
<dbReference type="PROSITE" id="PS50089">
    <property type="entry name" value="ZF_RING_2"/>
    <property type="match status" value="1"/>
</dbReference>
<dbReference type="Gene3D" id="1.20.120.1750">
    <property type="match status" value="1"/>
</dbReference>
<keyword evidence="7" id="KW-0833">Ubl conjugation pathway</keyword>
<evidence type="ECO:0000256" key="7">
    <source>
        <dbReference type="ARBA" id="ARBA00022786"/>
    </source>
</evidence>
<dbReference type="VEuPathDB" id="AmoebaDB:KM1_004570"/>
<dbReference type="Pfam" id="PF01485">
    <property type="entry name" value="IBR"/>
    <property type="match status" value="1"/>
</dbReference>
<keyword evidence="4" id="KW-0479">Metal-binding</keyword>
<dbReference type="EMBL" id="BDEQ01000001">
    <property type="protein sequence ID" value="GAT97910.1"/>
    <property type="molecule type" value="Genomic_DNA"/>
</dbReference>
<dbReference type="SUPFAM" id="SSF57850">
    <property type="entry name" value="RING/U-box"/>
    <property type="match status" value="3"/>
</dbReference>
<evidence type="ECO:0000256" key="9">
    <source>
        <dbReference type="PROSITE-ProRule" id="PRU00175"/>
    </source>
</evidence>
<dbReference type="VEuPathDB" id="AmoebaDB:EHI8A_086810"/>
<organism evidence="13 14">
    <name type="scientific">Entamoeba histolytica</name>
    <dbReference type="NCBI Taxonomy" id="5759"/>
    <lineage>
        <taxon>Eukaryota</taxon>
        <taxon>Amoebozoa</taxon>
        <taxon>Evosea</taxon>
        <taxon>Archamoebae</taxon>
        <taxon>Mastigamoebida</taxon>
        <taxon>Entamoebidae</taxon>
        <taxon>Entamoeba</taxon>
    </lineage>
</organism>
<dbReference type="InterPro" id="IPR002867">
    <property type="entry name" value="IBR_dom"/>
</dbReference>
<dbReference type="GO" id="GO:0061630">
    <property type="term" value="F:ubiquitin protein ligase activity"/>
    <property type="evidence" value="ECO:0007669"/>
    <property type="project" value="UniProtKB-EC"/>
</dbReference>
<evidence type="ECO:0000313" key="14">
    <source>
        <dbReference type="Proteomes" id="UP000078387"/>
    </source>
</evidence>
<evidence type="ECO:0000256" key="4">
    <source>
        <dbReference type="ARBA" id="ARBA00022723"/>
    </source>
</evidence>
<accession>A0A5K1UAC5</accession>
<dbReference type="Proteomes" id="UP000078387">
    <property type="component" value="Unassembled WGS sequence"/>
</dbReference>
<feature type="coiled-coil region" evidence="10">
    <location>
        <begin position="13"/>
        <end position="51"/>
    </location>
</feature>
<evidence type="ECO:0000256" key="1">
    <source>
        <dbReference type="ARBA" id="ARBA00001798"/>
    </source>
</evidence>
<dbReference type="GO" id="GO:0016567">
    <property type="term" value="P:protein ubiquitination"/>
    <property type="evidence" value="ECO:0007669"/>
    <property type="project" value="InterPro"/>
</dbReference>
<dbReference type="InterPro" id="IPR001841">
    <property type="entry name" value="Znf_RING"/>
</dbReference>
<evidence type="ECO:0000313" key="13">
    <source>
        <dbReference type="EMBL" id="GAT97910.1"/>
    </source>
</evidence>
<proteinExistence type="predicted"/>
<evidence type="ECO:0000256" key="10">
    <source>
        <dbReference type="SAM" id="Coils"/>
    </source>
</evidence>
<dbReference type="Gene3D" id="2.20.25.20">
    <property type="match status" value="1"/>
</dbReference>
<feature type="domain" description="RING-type" evidence="12">
    <location>
        <begin position="52"/>
        <end position="268"/>
    </location>
</feature>
<dbReference type="InterPro" id="IPR013083">
    <property type="entry name" value="Znf_RING/FYVE/PHD"/>
</dbReference>
<keyword evidence="5" id="KW-0677">Repeat</keyword>
<sequence>MEDTRTMLYEIYKQEYIESIQRLIKRKEKEEEETKELMKKEQKEREEEIEKKEYTCDICYSDIQIKDMYIFDCGHKFCLDCCYEHIHEKIFSGIVKVRCPKSMCCHDITFEEIYQIIRRHQPIDQELIERYERFSVQEYLKKENNCRYCPRCGTGVIGDPNTPEIECQNEECKKKKIKFCFNCKEIWHEGLTCSQYQEWKRMNCEADKRFLSWAQKNTRKCPKCNATIEKNRGCNHMTCANCGYQFCWLCMQEYTSSHFKNGKCKQYS</sequence>
<dbReference type="PANTHER" id="PTHR11685">
    <property type="entry name" value="RBR FAMILY RING FINGER AND IBR DOMAIN-CONTAINING"/>
    <property type="match status" value="1"/>
</dbReference>
<dbReference type="OMA" id="CMVAAEM"/>
<keyword evidence="10" id="KW-0175">Coiled coil</keyword>
<comment type="catalytic activity">
    <reaction evidence="1">
        <text>[E2 ubiquitin-conjugating enzyme]-S-ubiquitinyl-L-cysteine + [acceptor protein]-L-lysine = [E2 ubiquitin-conjugating enzyme]-L-cysteine + [acceptor protein]-N(6)-ubiquitinyl-L-lysine.</text>
        <dbReference type="EC" id="2.3.2.31"/>
    </reaction>
</comment>
<dbReference type="InterPro" id="IPR044066">
    <property type="entry name" value="TRIAD_supradom"/>
</dbReference>
<dbReference type="FunFam" id="2.20.25.20:FF:000010">
    <property type="entry name" value="RBR-type E3 ubiquitin transferase"/>
    <property type="match status" value="1"/>
</dbReference>
<name>A0A5K1UAC5_ENTHI</name>
<evidence type="ECO:0000259" key="12">
    <source>
        <dbReference type="PROSITE" id="PS51873"/>
    </source>
</evidence>
<protein>
    <recommendedName>
        <fullName evidence="2">RBR-type E3 ubiquitin transferase</fullName>
        <ecNumber evidence="2">2.3.2.31</ecNumber>
    </recommendedName>
</protein>
<evidence type="ECO:0000256" key="5">
    <source>
        <dbReference type="ARBA" id="ARBA00022737"/>
    </source>
</evidence>
<keyword evidence="3" id="KW-0808">Transferase</keyword>
<dbReference type="VEuPathDB" id="AmoebaDB:EHI5A_006440"/>
<dbReference type="PROSITE" id="PS51873">
    <property type="entry name" value="TRIAD"/>
    <property type="match status" value="1"/>
</dbReference>
<keyword evidence="8" id="KW-0862">Zinc</keyword>
<evidence type="ECO:0000259" key="11">
    <source>
        <dbReference type="PROSITE" id="PS50089"/>
    </source>
</evidence>
<dbReference type="Pfam" id="PF22191">
    <property type="entry name" value="IBR_1"/>
    <property type="match status" value="1"/>
</dbReference>
<evidence type="ECO:0000256" key="2">
    <source>
        <dbReference type="ARBA" id="ARBA00012251"/>
    </source>
</evidence>
<dbReference type="SMART" id="SM00647">
    <property type="entry name" value="IBR"/>
    <property type="match status" value="2"/>
</dbReference>
<dbReference type="EC" id="2.3.2.31" evidence="2"/>
<dbReference type="Gene3D" id="3.30.40.10">
    <property type="entry name" value="Zinc/RING finger domain, C3HC4 (zinc finger)"/>
    <property type="match status" value="1"/>
</dbReference>
<dbReference type="FunFam" id="1.20.120.1750:FF:000023">
    <property type="entry name" value="RBR-type E3 ubiquitin transferase"/>
    <property type="match status" value="1"/>
</dbReference>
<keyword evidence="6 9" id="KW-0863">Zinc-finger</keyword>
<gene>
    <name evidence="13" type="ORF">CL6EHI_120320</name>
</gene>
<evidence type="ECO:0000256" key="8">
    <source>
        <dbReference type="ARBA" id="ARBA00022833"/>
    </source>
</evidence>
<dbReference type="InterPro" id="IPR031127">
    <property type="entry name" value="E3_UB_ligase_RBR"/>
</dbReference>
<comment type="caution">
    <text evidence="13">The sequence shown here is derived from an EMBL/GenBank/DDBJ whole genome shotgun (WGS) entry which is preliminary data.</text>
</comment>
<feature type="domain" description="RING-type" evidence="11">
    <location>
        <begin position="56"/>
        <end position="100"/>
    </location>
</feature>
<dbReference type="AlphaFoldDB" id="A0A5K1UAC5"/>
<dbReference type="VEuPathDB" id="AmoebaDB:EHI_120320"/>
<dbReference type="GO" id="GO:0008270">
    <property type="term" value="F:zinc ion binding"/>
    <property type="evidence" value="ECO:0007669"/>
    <property type="project" value="UniProtKB-KW"/>
</dbReference>
<evidence type="ECO:0000256" key="3">
    <source>
        <dbReference type="ARBA" id="ARBA00022679"/>
    </source>
</evidence>
<dbReference type="VEuPathDB" id="AmoebaDB:EHI7A_024420"/>